<name>T1KP92_TETUR</name>
<dbReference type="RefSeq" id="XP_025017375.1">
    <property type="nucleotide sequence ID" value="XM_025161607.1"/>
</dbReference>
<feature type="region of interest" description="Disordered" evidence="1">
    <location>
        <begin position="1"/>
        <end position="26"/>
    </location>
</feature>
<evidence type="ECO:0000313" key="3">
    <source>
        <dbReference type="Proteomes" id="UP000015104"/>
    </source>
</evidence>
<feature type="compositionally biased region" description="Polar residues" evidence="1">
    <location>
        <begin position="1"/>
        <end position="13"/>
    </location>
</feature>
<dbReference type="GeneID" id="112539247"/>
<dbReference type="KEGG" id="tut:112539247"/>
<keyword evidence="3" id="KW-1185">Reference proteome</keyword>
<proteinExistence type="predicted"/>
<dbReference type="AlphaFoldDB" id="T1KP92"/>
<dbReference type="EnsemblMetazoa" id="tetur16g03860.1">
    <property type="protein sequence ID" value="tetur16g03860.1"/>
    <property type="gene ID" value="tetur16g03860"/>
</dbReference>
<reference evidence="3" key="1">
    <citation type="submission" date="2011-08" db="EMBL/GenBank/DDBJ databases">
        <authorList>
            <person name="Rombauts S."/>
        </authorList>
    </citation>
    <scope>NUCLEOTIDE SEQUENCE</scope>
    <source>
        <strain evidence="3">London</strain>
    </source>
</reference>
<feature type="compositionally biased region" description="Low complexity" evidence="1">
    <location>
        <begin position="511"/>
        <end position="527"/>
    </location>
</feature>
<reference evidence="2" key="2">
    <citation type="submission" date="2015-06" db="UniProtKB">
        <authorList>
            <consortium name="EnsemblMetazoa"/>
        </authorList>
    </citation>
    <scope>IDENTIFICATION</scope>
</reference>
<feature type="compositionally biased region" description="Polar residues" evidence="1">
    <location>
        <begin position="529"/>
        <end position="540"/>
    </location>
</feature>
<protein>
    <submittedName>
        <fullName evidence="2">Uncharacterized protein</fullName>
    </submittedName>
</protein>
<evidence type="ECO:0000313" key="2">
    <source>
        <dbReference type="EnsemblMetazoa" id="tetur16g03860.1"/>
    </source>
</evidence>
<dbReference type="EMBL" id="CAEY01000280">
    <property type="status" value="NOT_ANNOTATED_CDS"/>
    <property type="molecule type" value="Genomic_DNA"/>
</dbReference>
<organism evidence="2 3">
    <name type="scientific">Tetranychus urticae</name>
    <name type="common">Two-spotted spider mite</name>
    <dbReference type="NCBI Taxonomy" id="32264"/>
    <lineage>
        <taxon>Eukaryota</taxon>
        <taxon>Metazoa</taxon>
        <taxon>Ecdysozoa</taxon>
        <taxon>Arthropoda</taxon>
        <taxon>Chelicerata</taxon>
        <taxon>Arachnida</taxon>
        <taxon>Acari</taxon>
        <taxon>Acariformes</taxon>
        <taxon>Trombidiformes</taxon>
        <taxon>Prostigmata</taxon>
        <taxon>Eleutherengona</taxon>
        <taxon>Raphignathae</taxon>
        <taxon>Tetranychoidea</taxon>
        <taxon>Tetranychidae</taxon>
        <taxon>Tetranychus</taxon>
    </lineage>
</organism>
<sequence>MSGSNSTNVTNSAGGVKRKKKILSSTPKKNVTQPLMAFCTSNSVPTVIKKSASSLNSTPDIQITDEHSFLFLLGTKSDLRYIQPIIIRVSDTLFQSREFIRCRIDNSNYVGKVISISKNLTAIQNEAEKLCVKISTGFRSHIIKKDQMILCCTKVVRIFETSDDDERKAFLIQILPSMEEFIQEDIHADETGPDLSKECQMEIPDSGMNGDSASNIDQDIDSNDEADEFMSENHSDTHPSSQNNAVSIQHDSGLLYDISSGSDCEFEQEDSIKKKRRKRQYTDCKLLTKFREEKKQQAEKANAGIVLLMDILENSIPALPIENPITPTIKNIYQFCLHLNTKFNHMNEKNLLENSIEFTRKIKVHKVKDKDEINLNGMIFPFPDYTWAIKADEPRLVMSRLIRGCIPDEMKDDCQVNDKADNSNFLFRIGDSKLEGNERLANGREKIEMLIEHSHAVKKLDKMSYQSYRECKAQVDKALYDFARKKLKKKDGKDKNVKIPIGMNETDRSNENPNSSNKESSNVNRNSITKESSTVQSGKESQVRYLINNFLGSS</sequence>
<dbReference type="Proteomes" id="UP000015104">
    <property type="component" value="Unassembled WGS sequence"/>
</dbReference>
<feature type="region of interest" description="Disordered" evidence="1">
    <location>
        <begin position="493"/>
        <end position="540"/>
    </location>
</feature>
<accession>T1KP92</accession>
<feature type="region of interest" description="Disordered" evidence="1">
    <location>
        <begin position="192"/>
        <end position="220"/>
    </location>
</feature>
<dbReference type="HOGENOM" id="CLU_531380_0_0_1"/>
<evidence type="ECO:0000256" key="1">
    <source>
        <dbReference type="SAM" id="MobiDB-lite"/>
    </source>
</evidence>